<organism evidence="3 4">
    <name type="scientific">Odynerus spinipes</name>
    <dbReference type="NCBI Taxonomy" id="1348599"/>
    <lineage>
        <taxon>Eukaryota</taxon>
        <taxon>Metazoa</taxon>
        <taxon>Ecdysozoa</taxon>
        <taxon>Arthropoda</taxon>
        <taxon>Hexapoda</taxon>
        <taxon>Insecta</taxon>
        <taxon>Pterygota</taxon>
        <taxon>Neoptera</taxon>
        <taxon>Endopterygota</taxon>
        <taxon>Hymenoptera</taxon>
        <taxon>Apocrita</taxon>
        <taxon>Aculeata</taxon>
        <taxon>Vespoidea</taxon>
        <taxon>Vespidae</taxon>
        <taxon>Eumeninae</taxon>
        <taxon>Odynerus</taxon>
    </lineage>
</organism>
<feature type="region of interest" description="Disordered" evidence="1">
    <location>
        <begin position="1"/>
        <end position="83"/>
    </location>
</feature>
<dbReference type="AlphaFoldDB" id="A0AAD9S082"/>
<dbReference type="Proteomes" id="UP001258017">
    <property type="component" value="Unassembled WGS sequence"/>
</dbReference>
<feature type="compositionally biased region" description="Basic and acidic residues" evidence="1">
    <location>
        <begin position="296"/>
        <end position="333"/>
    </location>
</feature>
<feature type="compositionally biased region" description="Basic and acidic residues" evidence="1">
    <location>
        <begin position="737"/>
        <end position="747"/>
    </location>
</feature>
<feature type="compositionally biased region" description="Basic and acidic residues" evidence="1">
    <location>
        <begin position="899"/>
        <end position="912"/>
    </location>
</feature>
<feature type="compositionally biased region" description="Basic and acidic residues" evidence="1">
    <location>
        <begin position="684"/>
        <end position="697"/>
    </location>
</feature>
<dbReference type="Pfam" id="PF15255">
    <property type="entry name" value="CAP-ZIP_m"/>
    <property type="match status" value="1"/>
</dbReference>
<sequence length="1013" mass="111009">MNTSSLRNDRSGVEQQTEISSAALDDVFENEDLFGPPPLPKTDPKAAKSKVSSLFDDSDSGDELFSTTSSGSRSQKSTDVLATTPQYLEKNKFSNRRGLFDEDIDIFGNKDSPDVDIFGTVPKPYKDNSIGAKRVPEISSDSLSADKTRSTNLSRDSSTVKLASAKSTLKKSSLFDDDDDDDDDEEEQAKNDKDGDGVDEDDLFAVKKIKVQSKVEPPIFANDTESDLFSTKQLSSKVEPVAVKNLSDATEFVRKVDDVKPKTSPPKELSEERSNDVLSVNGQPPLFEDDDDYEDLFAKKSENKVKAESKQEKSEELEAKHETGPIASKKEELAQADVGNSTNNDLENKKHPPTTLNIRAATSSPPDDNSQAPRRAVSGKIKDLMGKMGDLKILSPTDTPPLWRKSEEKTDEEDEVIDRDSDDGGCISTQARTSSIEENEPPTSVPKQSPRTTSNGNSETAISFDIPAQVETLSTAASKSRVRIQAKRRPQSRHARKSALRQSGIDFDTVDAAENIPQEEGSDPSKESSNSTTLGVASNVDRLVASSSTNLADNISRNVDPNVSIADDKSELGSISKESSMSANKNTLLSPSTDEEDLFDVPPDLPEDPQREDALFGRAPILSPIQSVLADREPTYGRPLRDTIIGGNDDNEDRGTQKEPTRSEISSRTSTNSIAETNLNFDVSDEKLGKLETRSDESMQQTEVRAKRSEGFEGNDETGKDTSDLFEEGNSKAPLDPLRDNSYDPLKDPSQLFAFVTKTPSPDKGKDLLFSDDDSSLFSSSSSKTRGEESGRKRVPDLFADDSGGDFFSVSLTKSTKKPLKDTKISFFDSKEEDGQKDEEDSLFRPITKKVSVKSDEQKAPVVPTKTPRRKINIFQDDDEDDDVNNLFAEQPVQVSKSELAKVSRLSGKDETTSSGDKSVKTSKLSDIFGDQSSTEDDIFTSIKPVSKKVVATKPLFVEDSDDDDSEIFGKSSSLIESKANESRPIAKKSVTRDLKKTAEKIVEDPLSIFQDD</sequence>
<feature type="compositionally biased region" description="Polar residues" evidence="1">
    <location>
        <begin position="150"/>
        <end position="160"/>
    </location>
</feature>
<comment type="caution">
    <text evidence="3">The sequence shown here is derived from an EMBL/GenBank/DDBJ whole genome shotgun (WGS) entry which is preliminary data.</text>
</comment>
<name>A0AAD9S082_9HYME</name>
<feature type="region of interest" description="Disordered" evidence="1">
    <location>
        <begin position="104"/>
        <end position="201"/>
    </location>
</feature>
<evidence type="ECO:0000259" key="2">
    <source>
        <dbReference type="Pfam" id="PF15255"/>
    </source>
</evidence>
<feature type="region of interest" description="Disordered" evidence="1">
    <location>
        <begin position="257"/>
        <end position="611"/>
    </location>
</feature>
<feature type="compositionally biased region" description="Polar residues" evidence="1">
    <location>
        <begin position="527"/>
        <end position="536"/>
    </location>
</feature>
<protein>
    <recommendedName>
        <fullName evidence="2">FAM21/CAPZIP domain-containing protein</fullName>
    </recommendedName>
</protein>
<feature type="region of interest" description="Disordered" evidence="1">
    <location>
        <begin position="898"/>
        <end position="924"/>
    </location>
</feature>
<feature type="compositionally biased region" description="Basic and acidic residues" evidence="1">
    <location>
        <begin position="630"/>
        <end position="641"/>
    </location>
</feature>
<feature type="compositionally biased region" description="Low complexity" evidence="1">
    <location>
        <begin position="161"/>
        <end position="172"/>
    </location>
</feature>
<evidence type="ECO:0000313" key="3">
    <source>
        <dbReference type="EMBL" id="KAK2588426.1"/>
    </source>
</evidence>
<feature type="region of interest" description="Disordered" evidence="1">
    <location>
        <begin position="629"/>
        <end position="798"/>
    </location>
</feature>
<feature type="compositionally biased region" description="Acidic residues" evidence="1">
    <location>
        <begin position="175"/>
        <end position="187"/>
    </location>
</feature>
<evidence type="ECO:0000256" key="1">
    <source>
        <dbReference type="SAM" id="MobiDB-lite"/>
    </source>
</evidence>
<feature type="compositionally biased region" description="Basic residues" evidence="1">
    <location>
        <begin position="480"/>
        <end position="499"/>
    </location>
</feature>
<feature type="compositionally biased region" description="Polar residues" evidence="1">
    <location>
        <begin position="427"/>
        <end position="461"/>
    </location>
</feature>
<feature type="compositionally biased region" description="Basic and acidic residues" evidence="1">
    <location>
        <begin position="704"/>
        <end position="723"/>
    </location>
</feature>
<keyword evidence="4" id="KW-1185">Reference proteome</keyword>
<feature type="region of interest" description="Disordered" evidence="1">
    <location>
        <begin position="849"/>
        <end position="883"/>
    </location>
</feature>
<dbReference type="EMBL" id="JAIFRP010000006">
    <property type="protein sequence ID" value="KAK2588426.1"/>
    <property type="molecule type" value="Genomic_DNA"/>
</dbReference>
<dbReference type="InterPro" id="IPR029341">
    <property type="entry name" value="FAM21/CAPZIP"/>
</dbReference>
<feature type="compositionally biased region" description="Polar residues" evidence="1">
    <location>
        <begin position="913"/>
        <end position="924"/>
    </location>
</feature>
<feature type="compositionally biased region" description="Basic and acidic residues" evidence="1">
    <location>
        <begin position="785"/>
        <end position="796"/>
    </location>
</feature>
<feature type="compositionally biased region" description="Acidic residues" evidence="1">
    <location>
        <begin position="409"/>
        <end position="423"/>
    </location>
</feature>
<feature type="compositionally biased region" description="Low complexity" evidence="1">
    <location>
        <begin position="66"/>
        <end position="78"/>
    </location>
</feature>
<feature type="compositionally biased region" description="Basic and acidic residues" evidence="1">
    <location>
        <begin position="653"/>
        <end position="662"/>
    </location>
</feature>
<feature type="compositionally biased region" description="Polar residues" evidence="1">
    <location>
        <begin position="576"/>
        <end position="592"/>
    </location>
</feature>
<gene>
    <name evidence="3" type="ORF">KPH14_004425</name>
</gene>
<reference evidence="3" key="1">
    <citation type="submission" date="2021-08" db="EMBL/GenBank/DDBJ databases">
        <authorList>
            <person name="Misof B."/>
            <person name="Oliver O."/>
            <person name="Podsiadlowski L."/>
            <person name="Donath A."/>
            <person name="Peters R."/>
            <person name="Mayer C."/>
            <person name="Rust J."/>
            <person name="Gunkel S."/>
            <person name="Lesny P."/>
            <person name="Martin S."/>
            <person name="Oeyen J.P."/>
            <person name="Petersen M."/>
            <person name="Panagiotis P."/>
            <person name="Wilbrandt J."/>
            <person name="Tanja T."/>
        </authorList>
    </citation>
    <scope>NUCLEOTIDE SEQUENCE</scope>
    <source>
        <strain evidence="3">GBR_01_08_01A</strain>
        <tissue evidence="3">Thorax + abdomen</tissue>
    </source>
</reference>
<feature type="compositionally biased region" description="Polar residues" evidence="1">
    <location>
        <begin position="354"/>
        <end position="372"/>
    </location>
</feature>
<feature type="compositionally biased region" description="Polar residues" evidence="1">
    <location>
        <begin position="545"/>
        <end position="561"/>
    </location>
</feature>
<proteinExistence type="predicted"/>
<reference evidence="3" key="2">
    <citation type="journal article" date="2023" name="Commun. Biol.">
        <title>Intrasexual cuticular hydrocarbon dimorphism in a wasp sheds light on hydrocarbon biosynthesis genes in Hymenoptera.</title>
        <authorList>
            <person name="Moris V.C."/>
            <person name="Podsiadlowski L."/>
            <person name="Martin S."/>
            <person name="Oeyen J.P."/>
            <person name="Donath A."/>
            <person name="Petersen M."/>
            <person name="Wilbrandt J."/>
            <person name="Misof B."/>
            <person name="Liedtke D."/>
            <person name="Thamm M."/>
            <person name="Scheiner R."/>
            <person name="Schmitt T."/>
            <person name="Niehuis O."/>
        </authorList>
    </citation>
    <scope>NUCLEOTIDE SEQUENCE</scope>
    <source>
        <strain evidence="3">GBR_01_08_01A</strain>
    </source>
</reference>
<feature type="domain" description="FAM21/CAPZIP" evidence="2">
    <location>
        <begin position="445"/>
        <end position="515"/>
    </location>
</feature>
<evidence type="ECO:0000313" key="4">
    <source>
        <dbReference type="Proteomes" id="UP001258017"/>
    </source>
</evidence>
<accession>A0AAD9S082</accession>
<feature type="compositionally biased region" description="Polar residues" evidence="1">
    <location>
        <begin position="663"/>
        <end position="681"/>
    </location>
</feature>